<keyword evidence="3" id="KW-1185">Reference proteome</keyword>
<dbReference type="GO" id="GO:0006508">
    <property type="term" value="P:proteolysis"/>
    <property type="evidence" value="ECO:0007669"/>
    <property type="project" value="InterPro"/>
</dbReference>
<dbReference type="InterPro" id="IPR052179">
    <property type="entry name" value="DD-CPase-like"/>
</dbReference>
<dbReference type="PANTHER" id="PTHR34385">
    <property type="entry name" value="D-ALANYL-D-ALANINE CARBOXYPEPTIDASE"/>
    <property type="match status" value="1"/>
</dbReference>
<dbReference type="SUPFAM" id="SSF55166">
    <property type="entry name" value="Hedgehog/DD-peptidase"/>
    <property type="match status" value="1"/>
</dbReference>
<dbReference type="Pfam" id="PF02557">
    <property type="entry name" value="VanY"/>
    <property type="match status" value="1"/>
</dbReference>
<dbReference type="Gene3D" id="3.30.1380.10">
    <property type="match status" value="1"/>
</dbReference>
<keyword evidence="2" id="KW-0645">Protease</keyword>
<gene>
    <name evidence="2" type="ORF">CAB88_10120</name>
</gene>
<accession>A0A142GET1</accession>
<dbReference type="AlphaFoldDB" id="A0A142GET1"/>
<sequence length="246" mass="27962">MKKRWALLGIVAAIIIVGVAGINYKMYKDKQAREVSVNSIFPKAKETIANMDGDIAVINNPNSMLVLVNKSRRLPDGYRPPDLVIPKVRYSSEGDQEKKKMRKEAARALEEMFQQANNERIFLFAVSGFRSFDRQKALNTMYKKQDGEAKTAMSSAVPGTSEHQTGLAMDITSQSAKFQLETVFGETKEGQWLSENAHKFGFVIRYTKAKETITGYRYEPWHVRYVGNPQATYLYDNQLTLEEVTE</sequence>
<dbReference type="GO" id="GO:0004180">
    <property type="term" value="F:carboxypeptidase activity"/>
    <property type="evidence" value="ECO:0007669"/>
    <property type="project" value="UniProtKB-KW"/>
</dbReference>
<organism evidence="2 3">
    <name type="scientific">Bacillus thuringiensis</name>
    <dbReference type="NCBI Taxonomy" id="1428"/>
    <lineage>
        <taxon>Bacteria</taxon>
        <taxon>Bacillati</taxon>
        <taxon>Bacillota</taxon>
        <taxon>Bacilli</taxon>
        <taxon>Bacillales</taxon>
        <taxon>Bacillaceae</taxon>
        <taxon>Bacillus</taxon>
        <taxon>Bacillus cereus group</taxon>
    </lineage>
</organism>
<dbReference type="Proteomes" id="UP000194143">
    <property type="component" value="Chromosome"/>
</dbReference>
<dbReference type="InterPro" id="IPR009045">
    <property type="entry name" value="Zn_M74/Hedgehog-like"/>
</dbReference>
<proteinExistence type="predicted"/>
<dbReference type="InterPro" id="IPR058193">
    <property type="entry name" value="VanY/YodJ_core_dom"/>
</dbReference>
<dbReference type="CDD" id="cd14852">
    <property type="entry name" value="LD-carboxypeptidase"/>
    <property type="match status" value="1"/>
</dbReference>
<dbReference type="GeneID" id="67466472"/>
<dbReference type="InterPro" id="IPR003709">
    <property type="entry name" value="VanY-like_core_dom"/>
</dbReference>
<evidence type="ECO:0000313" key="2">
    <source>
        <dbReference type="EMBL" id="ARP57425.1"/>
    </source>
</evidence>
<evidence type="ECO:0000313" key="3">
    <source>
        <dbReference type="Proteomes" id="UP000194143"/>
    </source>
</evidence>
<keyword evidence="2" id="KW-0378">Hydrolase</keyword>
<feature type="domain" description="D-alanyl-D-alanine carboxypeptidase-like core" evidence="1">
    <location>
        <begin position="99"/>
        <end position="227"/>
    </location>
</feature>
<dbReference type="EMBL" id="CP021061">
    <property type="protein sequence ID" value="ARP57425.1"/>
    <property type="molecule type" value="Genomic_DNA"/>
</dbReference>
<reference evidence="2 3" key="1">
    <citation type="submission" date="2017-04" db="EMBL/GenBank/DDBJ databases">
        <title>Complete Genome Sequence of Bacillus thuringiensis type Strain ATCC 10792.</title>
        <authorList>
            <person name="Oh D.-H."/>
            <person name="Park B.-J."/>
            <person name="Shuai W."/>
            <person name="Chelliah R."/>
        </authorList>
    </citation>
    <scope>NUCLEOTIDE SEQUENCE [LARGE SCALE GENOMIC DNA]</scope>
    <source>
        <strain evidence="2 3">ATCC 10792</strain>
    </source>
</reference>
<evidence type="ECO:0000259" key="1">
    <source>
        <dbReference type="Pfam" id="PF02557"/>
    </source>
</evidence>
<protein>
    <submittedName>
        <fullName evidence="2">D-alanyl-D-alanine carboxypeptidase</fullName>
    </submittedName>
</protein>
<dbReference type="RefSeq" id="WP_000747650.1">
    <property type="nucleotide sequence ID" value="NZ_CP014282.1"/>
</dbReference>
<dbReference type="PANTHER" id="PTHR34385:SF1">
    <property type="entry name" value="PEPTIDOGLYCAN L-ALANYL-D-GLUTAMATE ENDOPEPTIDASE CWLK"/>
    <property type="match status" value="1"/>
</dbReference>
<keyword evidence="2" id="KW-0121">Carboxypeptidase</keyword>
<name>A0A142GET1_BACTU</name>
<dbReference type="SMR" id="A0A142GET1"/>